<reference evidence="1" key="1">
    <citation type="submission" date="2022-01" db="EMBL/GenBank/DDBJ databases">
        <title>Genome Sequence Resource for Two Populations of Ditylenchus destructor, the Migratory Endoparasitic Phytonematode.</title>
        <authorList>
            <person name="Zhang H."/>
            <person name="Lin R."/>
            <person name="Xie B."/>
        </authorList>
    </citation>
    <scope>NUCLEOTIDE SEQUENCE</scope>
    <source>
        <strain evidence="1">BazhouSP</strain>
    </source>
</reference>
<keyword evidence="2" id="KW-1185">Reference proteome</keyword>
<accession>A0AAD4MK50</accession>
<comment type="caution">
    <text evidence="1">The sequence shown here is derived from an EMBL/GenBank/DDBJ whole genome shotgun (WGS) entry which is preliminary data.</text>
</comment>
<name>A0AAD4MK50_9BILA</name>
<protein>
    <submittedName>
        <fullName evidence="1">Uncharacterized protein</fullName>
    </submittedName>
</protein>
<dbReference type="AlphaFoldDB" id="A0AAD4MK50"/>
<evidence type="ECO:0000313" key="1">
    <source>
        <dbReference type="EMBL" id="KAI1692634.1"/>
    </source>
</evidence>
<evidence type="ECO:0000313" key="2">
    <source>
        <dbReference type="Proteomes" id="UP001201812"/>
    </source>
</evidence>
<gene>
    <name evidence="1" type="ORF">DdX_21148</name>
</gene>
<sequence length="213" mass="24669">MQPYLRSITEGELIQLLKNIPKFVRFSNTYISFNPNFRPADILPLKHIWENGDLRISFGSRFHPTPEIARTLTNCSYLDLSPAGNGAVLVLSDLLSGKCQKVSIWDYRYTATTMKVPWEKIVDYLFGPTGTPHLYINTIHPPERQQCLEFTENVKQKFADATNALSFKFHWYLINGNQVLLPEFNKQNRQNKQCLVLKSDARKFELSIESREI</sequence>
<organism evidence="1 2">
    <name type="scientific">Ditylenchus destructor</name>
    <dbReference type="NCBI Taxonomy" id="166010"/>
    <lineage>
        <taxon>Eukaryota</taxon>
        <taxon>Metazoa</taxon>
        <taxon>Ecdysozoa</taxon>
        <taxon>Nematoda</taxon>
        <taxon>Chromadorea</taxon>
        <taxon>Rhabditida</taxon>
        <taxon>Tylenchina</taxon>
        <taxon>Tylenchomorpha</taxon>
        <taxon>Sphaerularioidea</taxon>
        <taxon>Anguinidae</taxon>
        <taxon>Anguininae</taxon>
        <taxon>Ditylenchus</taxon>
    </lineage>
</organism>
<proteinExistence type="predicted"/>
<dbReference type="Proteomes" id="UP001201812">
    <property type="component" value="Unassembled WGS sequence"/>
</dbReference>
<dbReference type="EMBL" id="JAKKPZ010000734">
    <property type="protein sequence ID" value="KAI1692634.1"/>
    <property type="molecule type" value="Genomic_DNA"/>
</dbReference>